<evidence type="ECO:0008006" key="5">
    <source>
        <dbReference type="Google" id="ProtNLM"/>
    </source>
</evidence>
<evidence type="ECO:0000313" key="4">
    <source>
        <dbReference type="Proteomes" id="UP000239772"/>
    </source>
</evidence>
<keyword evidence="2" id="KW-0732">Signal</keyword>
<dbReference type="Proteomes" id="UP000239772">
    <property type="component" value="Unassembled WGS sequence"/>
</dbReference>
<feature type="compositionally biased region" description="Low complexity" evidence="1">
    <location>
        <begin position="26"/>
        <end position="49"/>
    </location>
</feature>
<dbReference type="RefSeq" id="WP_106338970.1">
    <property type="nucleotide sequence ID" value="NZ_PVZS01000027.1"/>
</dbReference>
<feature type="chain" id="PRO_5015505352" description="DUF1311 domain-containing protein" evidence="2">
    <location>
        <begin position="22"/>
        <end position="318"/>
    </location>
</feature>
<evidence type="ECO:0000256" key="1">
    <source>
        <dbReference type="SAM" id="MobiDB-lite"/>
    </source>
</evidence>
<keyword evidence="4" id="KW-1185">Reference proteome</keyword>
<organism evidence="3 4">
    <name type="scientific">Alsobacter soli</name>
    <dbReference type="NCBI Taxonomy" id="2109933"/>
    <lineage>
        <taxon>Bacteria</taxon>
        <taxon>Pseudomonadati</taxon>
        <taxon>Pseudomonadota</taxon>
        <taxon>Alphaproteobacteria</taxon>
        <taxon>Hyphomicrobiales</taxon>
        <taxon>Alsobacteraceae</taxon>
        <taxon>Alsobacter</taxon>
    </lineage>
</organism>
<name>A0A2T1HNW7_9HYPH</name>
<feature type="region of interest" description="Disordered" evidence="1">
    <location>
        <begin position="26"/>
        <end position="60"/>
    </location>
</feature>
<feature type="region of interest" description="Disordered" evidence="1">
    <location>
        <begin position="279"/>
        <end position="311"/>
    </location>
</feature>
<gene>
    <name evidence="3" type="ORF">SLNSH_19360</name>
</gene>
<protein>
    <recommendedName>
        <fullName evidence="5">DUF1311 domain-containing protein</fullName>
    </recommendedName>
</protein>
<proteinExistence type="predicted"/>
<evidence type="ECO:0000313" key="3">
    <source>
        <dbReference type="EMBL" id="PSC03323.1"/>
    </source>
</evidence>
<reference evidence="4" key="1">
    <citation type="submission" date="2018-03" db="EMBL/GenBank/DDBJ databases">
        <authorList>
            <person name="Sun L."/>
            <person name="Liu H."/>
            <person name="Chen W."/>
            <person name="Huang K."/>
            <person name="Liu W."/>
            <person name="Gao X."/>
        </authorList>
    </citation>
    <scope>NUCLEOTIDE SEQUENCE [LARGE SCALE GENOMIC DNA]</scope>
    <source>
        <strain evidence="4">SH9</strain>
    </source>
</reference>
<dbReference type="AlphaFoldDB" id="A0A2T1HNW7"/>
<feature type="compositionally biased region" description="Low complexity" evidence="1">
    <location>
        <begin position="288"/>
        <end position="300"/>
    </location>
</feature>
<evidence type="ECO:0000256" key="2">
    <source>
        <dbReference type="SAM" id="SignalP"/>
    </source>
</evidence>
<comment type="caution">
    <text evidence="3">The sequence shown here is derived from an EMBL/GenBank/DDBJ whole genome shotgun (WGS) entry which is preliminary data.</text>
</comment>
<dbReference type="OrthoDB" id="7982551at2"/>
<sequence>MPPRPVAALAFLLLSASGAAAQLVLPGASEPTPQGAAEPAAPGAAAPRRPAAPKGPPAPVSVKLPGEDAVVGKPLFLNGTRGKLVIERKDKTSLAATVIASGSKISNPAEACGVDLGGGRPLDLKPGGRPDGVLRYTLDFDGCPMTLDVLDGAVLASVSSQTCSFQEADCRIEPRGVWGPASAALGEVKGIESDRGKADKAVRDNFKALLARTKGKQEIKQVAAEQAGFTSEREMVCGGYAREASFGYCASRYTEWRAASLAARLNRLEGKPENALVAARPAKPKPKPAAAPAVLGAAPAEPAPPPAPATKSIFDIFR</sequence>
<feature type="signal peptide" evidence="2">
    <location>
        <begin position="1"/>
        <end position="21"/>
    </location>
</feature>
<accession>A0A2T1HNW7</accession>
<dbReference type="EMBL" id="PVZS01000027">
    <property type="protein sequence ID" value="PSC03323.1"/>
    <property type="molecule type" value="Genomic_DNA"/>
</dbReference>